<feature type="domain" description="Chitin-binding type-2" evidence="3">
    <location>
        <begin position="41"/>
        <end position="80"/>
    </location>
</feature>
<dbReference type="SUPFAM" id="SSF50494">
    <property type="entry name" value="Trypsin-like serine proteases"/>
    <property type="match status" value="1"/>
</dbReference>
<feature type="chain" id="PRO_5038031142" evidence="2">
    <location>
        <begin position="25"/>
        <end position="371"/>
    </location>
</feature>
<proteinExistence type="predicted"/>
<protein>
    <submittedName>
        <fullName evidence="5">Chitin-binding type-2 domain-containing protein</fullName>
    </submittedName>
</protein>
<name>A0A915E5Z4_9BILA</name>
<dbReference type="InterPro" id="IPR009003">
    <property type="entry name" value="Peptidase_S1_PA"/>
</dbReference>
<evidence type="ECO:0000313" key="4">
    <source>
        <dbReference type="Proteomes" id="UP000887574"/>
    </source>
</evidence>
<dbReference type="WBParaSite" id="jg293">
    <property type="protein sequence ID" value="jg293"/>
    <property type="gene ID" value="jg293"/>
</dbReference>
<dbReference type="GO" id="GO:0005576">
    <property type="term" value="C:extracellular region"/>
    <property type="evidence" value="ECO:0007669"/>
    <property type="project" value="InterPro"/>
</dbReference>
<evidence type="ECO:0000256" key="2">
    <source>
        <dbReference type="SAM" id="SignalP"/>
    </source>
</evidence>
<organism evidence="4 5">
    <name type="scientific">Ditylenchus dipsaci</name>
    <dbReference type="NCBI Taxonomy" id="166011"/>
    <lineage>
        <taxon>Eukaryota</taxon>
        <taxon>Metazoa</taxon>
        <taxon>Ecdysozoa</taxon>
        <taxon>Nematoda</taxon>
        <taxon>Chromadorea</taxon>
        <taxon>Rhabditida</taxon>
        <taxon>Tylenchina</taxon>
        <taxon>Tylenchomorpha</taxon>
        <taxon>Sphaerularioidea</taxon>
        <taxon>Anguinidae</taxon>
        <taxon>Anguininae</taxon>
        <taxon>Ditylenchus</taxon>
    </lineage>
</organism>
<dbReference type="InterPro" id="IPR002557">
    <property type="entry name" value="Chitin-bd_dom"/>
</dbReference>
<sequence length="371" mass="41677">MVKWRKALFWALVSLVELCCLISAVTTTVDSTHRTKDPFTCVGRVNGYYEAQICSNFYFECLGGRLFKHPCGQGLAYSPKKIYVLQKPSASRKKVIDRAQSYLRFTYRSSDVDALGSDDDLAPVSPLVQQPDANNSPPRQVESGYNTTSADPPKPFFLNCSKNVDGVLVYEDCGEIRQNSYHRKAYDTKYMGLTEKVPFLSLCHCRWREFPNYQPIAFLSIVTKLKTGRCTGTFITQLEVFSNGECTGWAWDGCKTGRTMKAEEIVSLYLPDGSRKAQDWALVEHRSTQHYMCTARTTYILPDIVRVAGFSAPRLKETGLSTNKKDQDPVCTSLYLFCGLSMGEQNAHIVVGDSGGPAYYEVRKIFSSCLE</sequence>
<feature type="signal peptide" evidence="2">
    <location>
        <begin position="1"/>
        <end position="24"/>
    </location>
</feature>
<feature type="region of interest" description="Disordered" evidence="1">
    <location>
        <begin position="125"/>
        <end position="150"/>
    </location>
</feature>
<dbReference type="GO" id="GO:0008061">
    <property type="term" value="F:chitin binding"/>
    <property type="evidence" value="ECO:0007669"/>
    <property type="project" value="InterPro"/>
</dbReference>
<dbReference type="Pfam" id="PF01607">
    <property type="entry name" value="CBM_14"/>
    <property type="match status" value="1"/>
</dbReference>
<feature type="compositionally biased region" description="Polar residues" evidence="1">
    <location>
        <begin position="127"/>
        <end position="150"/>
    </location>
</feature>
<keyword evidence="2" id="KW-0732">Signal</keyword>
<dbReference type="Proteomes" id="UP000887574">
    <property type="component" value="Unplaced"/>
</dbReference>
<keyword evidence="4" id="KW-1185">Reference proteome</keyword>
<accession>A0A915E5Z4</accession>
<dbReference type="SUPFAM" id="SSF57625">
    <property type="entry name" value="Invertebrate chitin-binding proteins"/>
    <property type="match status" value="1"/>
</dbReference>
<evidence type="ECO:0000313" key="5">
    <source>
        <dbReference type="WBParaSite" id="jg293"/>
    </source>
</evidence>
<dbReference type="AlphaFoldDB" id="A0A915E5Z4"/>
<evidence type="ECO:0000256" key="1">
    <source>
        <dbReference type="SAM" id="MobiDB-lite"/>
    </source>
</evidence>
<dbReference type="InterPro" id="IPR036508">
    <property type="entry name" value="Chitin-bd_dom_sf"/>
</dbReference>
<reference evidence="5" key="1">
    <citation type="submission" date="2022-11" db="UniProtKB">
        <authorList>
            <consortium name="WormBaseParasite"/>
        </authorList>
    </citation>
    <scope>IDENTIFICATION</scope>
</reference>
<evidence type="ECO:0000259" key="3">
    <source>
        <dbReference type="Pfam" id="PF01607"/>
    </source>
</evidence>